<keyword evidence="1" id="KW-0694">RNA-binding</keyword>
<dbReference type="SUPFAM" id="SSF54768">
    <property type="entry name" value="dsRNA-binding domain-like"/>
    <property type="match status" value="1"/>
</dbReference>
<evidence type="ECO:0000259" key="4">
    <source>
        <dbReference type="PROSITE" id="PS50174"/>
    </source>
</evidence>
<protein>
    <submittedName>
        <fullName evidence="6">Protein SON isoform X2</fullName>
    </submittedName>
</protein>
<name>A0ABM4BGL6_HYDVU</name>
<dbReference type="CDD" id="cd19870">
    <property type="entry name" value="DSRM_SON-like"/>
    <property type="match status" value="1"/>
</dbReference>
<dbReference type="PROSITE" id="PS50174">
    <property type="entry name" value="G_PATCH"/>
    <property type="match status" value="1"/>
</dbReference>
<dbReference type="PANTHER" id="PTHR46528:SF1">
    <property type="entry name" value="PROTEIN SON"/>
    <property type="match status" value="1"/>
</dbReference>
<evidence type="ECO:0000313" key="5">
    <source>
        <dbReference type="Proteomes" id="UP001652625"/>
    </source>
</evidence>
<evidence type="ECO:0000256" key="2">
    <source>
        <dbReference type="SAM" id="MobiDB-lite"/>
    </source>
</evidence>
<dbReference type="Gene3D" id="3.30.160.20">
    <property type="match status" value="1"/>
</dbReference>
<evidence type="ECO:0000313" key="6">
    <source>
        <dbReference type="RefSeq" id="XP_065648154.1"/>
    </source>
</evidence>
<sequence length="632" mass="71781">MEKNSDDWTESSDSNCSITDKVLEILDEEEKRIKIKKRRSESSEIESNERSEQRKKSSPVGKSRSNSRSRKNEQNSKNLERIRSRSRSRYNRSRSSSKSRSRSYSNERYQVSRSRNYSRGRKRSRSRSRRRRKSRSYSRHRKRSRSYSTDRKYKNKRNKSRSRSRSHSRNYYRKRSRSRSRSRTSSKSRSYERLKEKSSFDKCSGVALVDSNKNKSIETGSPSKILEKTTESTLINDNELLSRSEGSVAKKSIEIKLQSRVLGEKSVKSADPKSSLYGKWEKYEQPVKNPEINKLTNLCREISAKEGYEDSEDKIENNSVSHPFQVAPPSVYPMFYKGKPTNPAQAIMAGSLYSIAGPVDPPKTGPLENYFPVSSGSEHHKLEGHGQEKLLVYEPVEPEEHINVSAVIARRLGAQQILNSNPDDFSAKAVLAECDLKLKKWSDQNKKPGKFTGTQLGTRMNKHEIVGAVETWVRKDFFHNLQPVTGGVGMRMMQKMGWQQGRPLGKKQEGFLAPIAVDIKVGRGGLYSADEQPQFNVWNGKLVPKRRPPAPVANINGKHPVSALAELCVKRKLGIPDYTCVFEHGLAQNKNFLMKVTVANVDYQASVASPNKKHAKANAAIVALRAMGETVE</sequence>
<feature type="compositionally biased region" description="Basic and acidic residues" evidence="2">
    <location>
        <begin position="70"/>
        <end position="83"/>
    </location>
</feature>
<dbReference type="PANTHER" id="PTHR46528">
    <property type="entry name" value="PROTEIN SON"/>
    <property type="match status" value="1"/>
</dbReference>
<dbReference type="InterPro" id="IPR032922">
    <property type="entry name" value="SON"/>
</dbReference>
<feature type="compositionally biased region" description="Low complexity" evidence="2">
    <location>
        <begin position="102"/>
        <end position="115"/>
    </location>
</feature>
<feature type="domain" description="DRBM" evidence="3">
    <location>
        <begin position="559"/>
        <end position="629"/>
    </location>
</feature>
<feature type="region of interest" description="Disordered" evidence="2">
    <location>
        <begin position="27"/>
        <end position="196"/>
    </location>
</feature>
<feature type="compositionally biased region" description="Basic residues" evidence="2">
    <location>
        <begin position="153"/>
        <end position="186"/>
    </location>
</feature>
<dbReference type="PROSITE" id="PS50137">
    <property type="entry name" value="DS_RBD"/>
    <property type="match status" value="1"/>
</dbReference>
<dbReference type="Pfam" id="PF00035">
    <property type="entry name" value="dsrm"/>
    <property type="match status" value="1"/>
</dbReference>
<feature type="compositionally biased region" description="Basic residues" evidence="2">
    <location>
        <begin position="84"/>
        <end position="101"/>
    </location>
</feature>
<dbReference type="RefSeq" id="XP_065648154.1">
    <property type="nucleotide sequence ID" value="XM_065792082.1"/>
</dbReference>
<feature type="compositionally biased region" description="Basic residues" evidence="2">
    <location>
        <begin position="116"/>
        <end position="145"/>
    </location>
</feature>
<dbReference type="SMART" id="SM00358">
    <property type="entry name" value="DSRM"/>
    <property type="match status" value="1"/>
</dbReference>
<feature type="domain" description="G-patch" evidence="4">
    <location>
        <begin position="485"/>
        <end position="531"/>
    </location>
</feature>
<dbReference type="Proteomes" id="UP001652625">
    <property type="component" value="Chromosome 03"/>
</dbReference>
<dbReference type="SMART" id="SM00443">
    <property type="entry name" value="G_patch"/>
    <property type="match status" value="1"/>
</dbReference>
<accession>A0ABM4BGL6</accession>
<organism evidence="5 6">
    <name type="scientific">Hydra vulgaris</name>
    <name type="common">Hydra</name>
    <name type="synonym">Hydra attenuata</name>
    <dbReference type="NCBI Taxonomy" id="6087"/>
    <lineage>
        <taxon>Eukaryota</taxon>
        <taxon>Metazoa</taxon>
        <taxon>Cnidaria</taxon>
        <taxon>Hydrozoa</taxon>
        <taxon>Hydroidolina</taxon>
        <taxon>Anthoathecata</taxon>
        <taxon>Aplanulata</taxon>
        <taxon>Hydridae</taxon>
        <taxon>Hydra</taxon>
    </lineage>
</organism>
<keyword evidence="5" id="KW-1185">Reference proteome</keyword>
<evidence type="ECO:0000256" key="1">
    <source>
        <dbReference type="PROSITE-ProRule" id="PRU00266"/>
    </source>
</evidence>
<dbReference type="Pfam" id="PF01585">
    <property type="entry name" value="G-patch"/>
    <property type="match status" value="1"/>
</dbReference>
<evidence type="ECO:0000259" key="3">
    <source>
        <dbReference type="PROSITE" id="PS50137"/>
    </source>
</evidence>
<reference evidence="6" key="1">
    <citation type="submission" date="2025-08" db="UniProtKB">
        <authorList>
            <consortium name="RefSeq"/>
        </authorList>
    </citation>
    <scope>IDENTIFICATION</scope>
</reference>
<proteinExistence type="predicted"/>
<dbReference type="GeneID" id="100204973"/>
<gene>
    <name evidence="6" type="primary">LOC100204973</name>
</gene>
<dbReference type="InterPro" id="IPR014720">
    <property type="entry name" value="dsRBD_dom"/>
</dbReference>
<dbReference type="InterPro" id="IPR000467">
    <property type="entry name" value="G_patch_dom"/>
</dbReference>